<dbReference type="InterPro" id="IPR029063">
    <property type="entry name" value="SAM-dependent_MTases_sf"/>
</dbReference>
<evidence type="ECO:0000256" key="2">
    <source>
        <dbReference type="ARBA" id="ARBA00005269"/>
    </source>
</evidence>
<feature type="region of interest" description="Disordered" evidence="9">
    <location>
        <begin position="1"/>
        <end position="37"/>
    </location>
</feature>
<dbReference type="Gene3D" id="3.40.50.150">
    <property type="entry name" value="Vaccinia Virus protein VP39"/>
    <property type="match status" value="1"/>
</dbReference>
<keyword evidence="5 8" id="KW-0489">Methyltransferase</keyword>
<dbReference type="Proteomes" id="UP001161389">
    <property type="component" value="Unassembled WGS sequence"/>
</dbReference>
<dbReference type="PIRSF" id="PIRSF004553">
    <property type="entry name" value="CHP00095"/>
    <property type="match status" value="1"/>
</dbReference>
<protein>
    <recommendedName>
        <fullName evidence="4 8">Ribosomal RNA small subunit methyltransferase D</fullName>
        <ecNumber evidence="3 8">2.1.1.171</ecNumber>
    </recommendedName>
</protein>
<organism evidence="10 11">
    <name type="scientific">Litoribrevibacter albus</name>
    <dbReference type="NCBI Taxonomy" id="1473156"/>
    <lineage>
        <taxon>Bacteria</taxon>
        <taxon>Pseudomonadati</taxon>
        <taxon>Pseudomonadota</taxon>
        <taxon>Gammaproteobacteria</taxon>
        <taxon>Oceanospirillales</taxon>
        <taxon>Oceanospirillaceae</taxon>
        <taxon>Litoribrevibacter</taxon>
    </lineage>
</organism>
<dbReference type="InterPro" id="IPR002052">
    <property type="entry name" value="DNA_methylase_N6_adenine_CS"/>
</dbReference>
<dbReference type="PROSITE" id="PS00092">
    <property type="entry name" value="N6_MTASE"/>
    <property type="match status" value="1"/>
</dbReference>
<dbReference type="CDD" id="cd02440">
    <property type="entry name" value="AdoMet_MTases"/>
    <property type="match status" value="1"/>
</dbReference>
<evidence type="ECO:0000256" key="1">
    <source>
        <dbReference type="ARBA" id="ARBA00002649"/>
    </source>
</evidence>
<evidence type="ECO:0000313" key="10">
    <source>
        <dbReference type="EMBL" id="GLQ30544.1"/>
    </source>
</evidence>
<evidence type="ECO:0000256" key="5">
    <source>
        <dbReference type="ARBA" id="ARBA00022603"/>
    </source>
</evidence>
<feature type="compositionally biased region" description="Basic residues" evidence="9">
    <location>
        <begin position="1"/>
        <end position="14"/>
    </location>
</feature>
<dbReference type="GO" id="GO:0052913">
    <property type="term" value="F:16S rRNA (guanine(966)-N(2))-methyltransferase activity"/>
    <property type="evidence" value="ECO:0007669"/>
    <property type="project" value="UniProtKB-EC"/>
</dbReference>
<sequence length="224" mass="25246">MTRRRTATSRKPAGKHGAQSKGPGSKASTLKSTGSKPVNSQLRIIGGEWRSRKLNFHPAEGLRPTLDRVRETLFNWLSPYMEGASCLDLFSGSGALTLEALSRGAKFVHINELNPDVRRTLQDQLNLLSCAQERYELSGFNGESPQPQAFSSQYDLIFLDPPFRKELLESCCHNLEQCPIFKSRCHIYIESEISLEQLSLPENWNLIKQKKAGQTHYGLIERLS</sequence>
<dbReference type="InterPro" id="IPR004398">
    <property type="entry name" value="RNA_MeTrfase_RsmD"/>
</dbReference>
<dbReference type="EC" id="2.1.1.171" evidence="3 8"/>
<dbReference type="SUPFAM" id="SSF53335">
    <property type="entry name" value="S-adenosyl-L-methionine-dependent methyltransferases"/>
    <property type="match status" value="1"/>
</dbReference>
<dbReference type="AlphaFoldDB" id="A0AA37S986"/>
<evidence type="ECO:0000256" key="3">
    <source>
        <dbReference type="ARBA" id="ARBA00012141"/>
    </source>
</evidence>
<reference evidence="10" key="2">
    <citation type="submission" date="2023-01" db="EMBL/GenBank/DDBJ databases">
        <title>Draft genome sequence of Litoribrevibacter albus strain NBRC 110071.</title>
        <authorList>
            <person name="Sun Q."/>
            <person name="Mori K."/>
        </authorList>
    </citation>
    <scope>NUCLEOTIDE SEQUENCE</scope>
    <source>
        <strain evidence="10">NBRC 110071</strain>
    </source>
</reference>
<keyword evidence="11" id="KW-1185">Reference proteome</keyword>
<name>A0AA37S986_9GAMM</name>
<dbReference type="GO" id="GO:0003676">
    <property type="term" value="F:nucleic acid binding"/>
    <property type="evidence" value="ECO:0007669"/>
    <property type="project" value="InterPro"/>
</dbReference>
<dbReference type="PANTHER" id="PTHR43542">
    <property type="entry name" value="METHYLTRANSFERASE"/>
    <property type="match status" value="1"/>
</dbReference>
<evidence type="ECO:0000256" key="6">
    <source>
        <dbReference type="ARBA" id="ARBA00022679"/>
    </source>
</evidence>
<dbReference type="EMBL" id="BSNM01000006">
    <property type="protein sequence ID" value="GLQ30544.1"/>
    <property type="molecule type" value="Genomic_DNA"/>
</dbReference>
<feature type="compositionally biased region" description="Polar residues" evidence="9">
    <location>
        <begin position="26"/>
        <end position="37"/>
    </location>
</feature>
<dbReference type="Pfam" id="PF03602">
    <property type="entry name" value="Cons_hypoth95"/>
    <property type="match status" value="1"/>
</dbReference>
<evidence type="ECO:0000313" key="11">
    <source>
        <dbReference type="Proteomes" id="UP001161389"/>
    </source>
</evidence>
<dbReference type="PANTHER" id="PTHR43542:SF1">
    <property type="entry name" value="METHYLTRANSFERASE"/>
    <property type="match status" value="1"/>
</dbReference>
<evidence type="ECO:0000256" key="8">
    <source>
        <dbReference type="PIRNR" id="PIRNR004553"/>
    </source>
</evidence>
<comment type="function">
    <text evidence="1 8">Specifically methylates the guanine in position 966 of 16S rRNA in the assembled 30S particle.</text>
</comment>
<evidence type="ECO:0000256" key="9">
    <source>
        <dbReference type="SAM" id="MobiDB-lite"/>
    </source>
</evidence>
<dbReference type="NCBIfam" id="TIGR00095">
    <property type="entry name" value="16S rRNA (guanine(966)-N(2))-methyltransferase RsmD"/>
    <property type="match status" value="1"/>
</dbReference>
<proteinExistence type="inferred from homology"/>
<keyword evidence="8" id="KW-0949">S-adenosyl-L-methionine</keyword>
<comment type="similarity">
    <text evidence="2 8">Belongs to the methyltransferase superfamily. RsmD family.</text>
</comment>
<accession>A0AA37S986</accession>
<reference evidence="10" key="1">
    <citation type="journal article" date="2014" name="Int. J. Syst. Evol. Microbiol.">
        <title>Complete genome sequence of Corynebacterium casei LMG S-19264T (=DSM 44701T), isolated from a smear-ripened cheese.</title>
        <authorList>
            <consortium name="US DOE Joint Genome Institute (JGI-PGF)"/>
            <person name="Walter F."/>
            <person name="Albersmeier A."/>
            <person name="Kalinowski J."/>
            <person name="Ruckert C."/>
        </authorList>
    </citation>
    <scope>NUCLEOTIDE SEQUENCE</scope>
    <source>
        <strain evidence="10">NBRC 110071</strain>
    </source>
</reference>
<dbReference type="RefSeq" id="WP_284379591.1">
    <property type="nucleotide sequence ID" value="NZ_BSNM01000006.1"/>
</dbReference>
<keyword evidence="8" id="KW-0698">rRNA processing</keyword>
<comment type="catalytic activity">
    <reaction evidence="7 8">
        <text>guanosine(966) in 16S rRNA + S-adenosyl-L-methionine = N(2)-methylguanosine(966) in 16S rRNA + S-adenosyl-L-homocysteine + H(+)</text>
        <dbReference type="Rhea" id="RHEA:23548"/>
        <dbReference type="Rhea" id="RHEA-COMP:10211"/>
        <dbReference type="Rhea" id="RHEA-COMP:10212"/>
        <dbReference type="ChEBI" id="CHEBI:15378"/>
        <dbReference type="ChEBI" id="CHEBI:57856"/>
        <dbReference type="ChEBI" id="CHEBI:59789"/>
        <dbReference type="ChEBI" id="CHEBI:74269"/>
        <dbReference type="ChEBI" id="CHEBI:74481"/>
        <dbReference type="EC" id="2.1.1.171"/>
    </reaction>
</comment>
<evidence type="ECO:0000256" key="4">
    <source>
        <dbReference type="ARBA" id="ARBA00013682"/>
    </source>
</evidence>
<comment type="caution">
    <text evidence="10">The sequence shown here is derived from an EMBL/GenBank/DDBJ whole genome shotgun (WGS) entry which is preliminary data.</text>
</comment>
<keyword evidence="6 8" id="KW-0808">Transferase</keyword>
<evidence type="ECO:0000256" key="7">
    <source>
        <dbReference type="ARBA" id="ARBA00048326"/>
    </source>
</evidence>
<gene>
    <name evidence="10" type="ORF">GCM10007876_10220</name>
</gene>